<feature type="region of interest" description="Disordered" evidence="1">
    <location>
        <begin position="409"/>
        <end position="462"/>
    </location>
</feature>
<feature type="region of interest" description="Disordered" evidence="1">
    <location>
        <begin position="238"/>
        <end position="257"/>
    </location>
</feature>
<protein>
    <submittedName>
        <fullName evidence="2">Uncharacterized protein</fullName>
    </submittedName>
</protein>
<accession>A0A6G0HQJ9</accession>
<gene>
    <name evidence="2" type="ORF">D5F01_LYC20525</name>
</gene>
<feature type="region of interest" description="Disordered" evidence="1">
    <location>
        <begin position="38"/>
        <end position="71"/>
    </location>
</feature>
<evidence type="ECO:0000313" key="2">
    <source>
        <dbReference type="EMBL" id="KAE8281538.1"/>
    </source>
</evidence>
<dbReference type="PANTHER" id="PTHR35158">
    <property type="entry name" value="CDNA SEQUENCE CN725425"/>
    <property type="match status" value="1"/>
</dbReference>
<name>A0A6G0HQJ9_LARCR</name>
<feature type="compositionally biased region" description="Polar residues" evidence="1">
    <location>
        <begin position="511"/>
        <end position="525"/>
    </location>
</feature>
<keyword evidence="3" id="KW-1185">Reference proteome</keyword>
<dbReference type="InterPro" id="IPR027883">
    <property type="entry name" value="Redic1-like"/>
</dbReference>
<comment type="caution">
    <text evidence="2">The sequence shown here is derived from an EMBL/GenBank/DDBJ whole genome shotgun (WGS) entry which is preliminary data.</text>
</comment>
<reference evidence="2 3" key="1">
    <citation type="submission" date="2019-07" db="EMBL/GenBank/DDBJ databases">
        <title>Chromosome genome assembly for large yellow croaker.</title>
        <authorList>
            <person name="Xiao S."/>
        </authorList>
    </citation>
    <scope>NUCLEOTIDE SEQUENCE [LARGE SCALE GENOMIC DNA]</scope>
    <source>
        <strain evidence="2">JMULYC20181020</strain>
        <tissue evidence="2">Muscle</tissue>
    </source>
</reference>
<dbReference type="EMBL" id="REGW02000020">
    <property type="protein sequence ID" value="KAE8281538.1"/>
    <property type="molecule type" value="Genomic_DNA"/>
</dbReference>
<feature type="region of interest" description="Disordered" evidence="1">
    <location>
        <begin position="511"/>
        <end position="533"/>
    </location>
</feature>
<organism evidence="2 3">
    <name type="scientific">Larimichthys crocea</name>
    <name type="common">Large yellow croaker</name>
    <name type="synonym">Pseudosciaena crocea</name>
    <dbReference type="NCBI Taxonomy" id="215358"/>
    <lineage>
        <taxon>Eukaryota</taxon>
        <taxon>Metazoa</taxon>
        <taxon>Chordata</taxon>
        <taxon>Craniata</taxon>
        <taxon>Vertebrata</taxon>
        <taxon>Euteleostomi</taxon>
        <taxon>Actinopterygii</taxon>
        <taxon>Neopterygii</taxon>
        <taxon>Teleostei</taxon>
        <taxon>Neoteleostei</taxon>
        <taxon>Acanthomorphata</taxon>
        <taxon>Eupercaria</taxon>
        <taxon>Sciaenidae</taxon>
        <taxon>Larimichthys</taxon>
    </lineage>
</organism>
<proteinExistence type="predicted"/>
<dbReference type="AlphaFoldDB" id="A0A6G0HQJ9"/>
<evidence type="ECO:0000256" key="1">
    <source>
        <dbReference type="SAM" id="MobiDB-lite"/>
    </source>
</evidence>
<feature type="compositionally biased region" description="Polar residues" evidence="1">
    <location>
        <begin position="423"/>
        <end position="448"/>
    </location>
</feature>
<evidence type="ECO:0000313" key="3">
    <source>
        <dbReference type="Proteomes" id="UP000424527"/>
    </source>
</evidence>
<sequence>MNWVGGSRSRLVMKNDAKKQREFFEKRKIQQRMKNMGIAAKKVNKDPPKVAVLGRSKGGSKHGRNEPLVLPMSPCSPSQLSLVESQPQHSLHETRKRKHVIPQAFKYRQLSPVLESAFSDNSASDYLPPITDPLSPFSTSSASSGQGGVVKSFYRTNSDESNDYASLPFFIQSVSLSQIKLLSSGMFPLQLSLQQRSQTQLPPHYPPSPWDTSGMEQTKFQPFSQHRVHSQIIQRPGTMQDMRSPSPPTNKRTGSPCWTSLLTNQKLSSILRKTSSGALILNECDRDASHFGSGKSKIYLKDETSVRSSTPQTVPDPQCREEEEATAYLSSRADMNFSCLEHNNSPVNSCDCSPSYSCEGGYLSTDSNADEECNHQACCADSLNPNLALQGQPRLLTPLLKPKMTFRDEQEVVENTPPPDKTIGSNSQHLGSHTAQFNSPQAQTQSSEPCKCKKTPSDSRDAATQTIDIPAAETCDASTQCGFDVDSGTKAREFNLCLPPVDVSVQHPATGRQTDTVAAQNTHTPSPGKERSRWRYTPWSKKKFSAGSLSGNSSKFTVGNSDGNGSYRPTNPFRDALSMTNAEGWQQEHGRLMKDLCTEATEEVTSATGVNRHSEEATTLEEIADILLLLKQRKA</sequence>
<dbReference type="Proteomes" id="UP000424527">
    <property type="component" value="Unassembled WGS sequence"/>
</dbReference>
<dbReference type="PANTHER" id="PTHR35158:SF1">
    <property type="entry name" value="CDNA SEQUENCE CN725425"/>
    <property type="match status" value="1"/>
</dbReference>